<feature type="transmembrane region" description="Helical" evidence="5">
    <location>
        <begin position="49"/>
        <end position="69"/>
    </location>
</feature>
<evidence type="ECO:0000256" key="4">
    <source>
        <dbReference type="ARBA" id="ARBA00023136"/>
    </source>
</evidence>
<feature type="transmembrane region" description="Helical" evidence="5">
    <location>
        <begin position="132"/>
        <end position="154"/>
    </location>
</feature>
<evidence type="ECO:0000313" key="7">
    <source>
        <dbReference type="EMBL" id="PSB59217.1"/>
    </source>
</evidence>
<feature type="transmembrane region" description="Helical" evidence="5">
    <location>
        <begin position="395"/>
        <end position="412"/>
    </location>
</feature>
<keyword evidence="8" id="KW-1185">Reference proteome</keyword>
<dbReference type="Pfam" id="PF04932">
    <property type="entry name" value="Wzy_C"/>
    <property type="match status" value="1"/>
</dbReference>
<evidence type="ECO:0000256" key="3">
    <source>
        <dbReference type="ARBA" id="ARBA00022989"/>
    </source>
</evidence>
<feature type="transmembrane region" description="Helical" evidence="5">
    <location>
        <begin position="198"/>
        <end position="213"/>
    </location>
</feature>
<dbReference type="PANTHER" id="PTHR37422">
    <property type="entry name" value="TEICHURONIC ACID BIOSYNTHESIS PROTEIN TUAE"/>
    <property type="match status" value="1"/>
</dbReference>
<comment type="subcellular location">
    <subcellularLocation>
        <location evidence="1">Membrane</location>
        <topology evidence="1">Multi-pass membrane protein</topology>
    </subcellularLocation>
</comment>
<evidence type="ECO:0000256" key="2">
    <source>
        <dbReference type="ARBA" id="ARBA00022692"/>
    </source>
</evidence>
<dbReference type="InterPro" id="IPR051533">
    <property type="entry name" value="WaaL-like"/>
</dbReference>
<feature type="transmembrane region" description="Helical" evidence="5">
    <location>
        <begin position="334"/>
        <end position="354"/>
    </location>
</feature>
<evidence type="ECO:0000259" key="6">
    <source>
        <dbReference type="Pfam" id="PF04932"/>
    </source>
</evidence>
<accession>A0A2T1GMS6</accession>
<proteinExistence type="predicted"/>
<evidence type="ECO:0000256" key="1">
    <source>
        <dbReference type="ARBA" id="ARBA00004141"/>
    </source>
</evidence>
<dbReference type="EMBL" id="PVWO01000011">
    <property type="protein sequence ID" value="PSB59217.1"/>
    <property type="molecule type" value="Genomic_DNA"/>
</dbReference>
<dbReference type="PANTHER" id="PTHR37422:SF17">
    <property type="entry name" value="O-ANTIGEN LIGASE"/>
    <property type="match status" value="1"/>
</dbReference>
<evidence type="ECO:0000313" key="8">
    <source>
        <dbReference type="Proteomes" id="UP000238937"/>
    </source>
</evidence>
<gene>
    <name evidence="7" type="ORF">C7B77_01790</name>
</gene>
<feature type="domain" description="O-antigen ligase-related" evidence="6">
    <location>
        <begin position="204"/>
        <end position="347"/>
    </location>
</feature>
<sequence length="422" mass="47967">MNKYLQIAERWFVILSLIFYSSGPLPLILSGGAGQGIDEETVVSIDYTLPQTIFFINYLISLFLLIIRWRKATYTLSKEPTIWLLMVIALISVFWSFNPQLTRPRSIALAGTSLFGLYVASRFSIREQIKLLGWSFGIIVVMSFLLAIIIPYYGTMASGIHAGAWRGIYVHKNVLGKIMGLSGIVFVLLSLDTKQKRWYPLVGLGLSFCLLFLSKSSSAMINFLTAIGTIPLYNTLRWRYHFMIPTIIATVIVGGGLSLWLNENSAMLLGSIGKDPTLTGRTEMWPFIMEMIWKQPWLGYGYSAFWNDWDSPGAYVWYAARWTSPNSHNGFLDLWLDFGLVGLIIFLLGFLQTSLRGLKYIRVDKYWASFWGLLYLTYLMLGNLTESSLVARNDIFWLLYITISFSLAINSSKTDEMSIQKS</sequence>
<feature type="transmembrane region" description="Helical" evidence="5">
    <location>
        <begin position="243"/>
        <end position="261"/>
    </location>
</feature>
<comment type="caution">
    <text evidence="7">The sequence shown here is derived from an EMBL/GenBank/DDBJ whole genome shotgun (WGS) entry which is preliminary data.</text>
</comment>
<evidence type="ECO:0000256" key="5">
    <source>
        <dbReference type="SAM" id="Phobius"/>
    </source>
</evidence>
<feature type="transmembrane region" description="Helical" evidence="5">
    <location>
        <begin position="366"/>
        <end position="383"/>
    </location>
</feature>
<dbReference type="Proteomes" id="UP000238937">
    <property type="component" value="Unassembled WGS sequence"/>
</dbReference>
<feature type="transmembrane region" description="Helical" evidence="5">
    <location>
        <begin position="12"/>
        <end position="29"/>
    </location>
</feature>
<dbReference type="OrthoDB" id="4391260at2"/>
<reference evidence="7 8" key="1">
    <citation type="submission" date="2018-03" db="EMBL/GenBank/DDBJ databases">
        <title>The ancient ancestry and fast evolution of plastids.</title>
        <authorList>
            <person name="Moore K.R."/>
            <person name="Magnabosco C."/>
            <person name="Momper L."/>
            <person name="Gold D.A."/>
            <person name="Bosak T."/>
            <person name="Fournier G.P."/>
        </authorList>
    </citation>
    <scope>NUCLEOTIDE SEQUENCE [LARGE SCALE GENOMIC DNA]</scope>
    <source>
        <strain evidence="7 8">CCALA 037</strain>
    </source>
</reference>
<keyword evidence="2 5" id="KW-0812">Transmembrane</keyword>
<feature type="transmembrane region" description="Helical" evidence="5">
    <location>
        <begin position="81"/>
        <end position="97"/>
    </location>
</feature>
<dbReference type="AlphaFoldDB" id="A0A2T1GMS6"/>
<keyword evidence="3 5" id="KW-1133">Transmembrane helix</keyword>
<dbReference type="InterPro" id="IPR007016">
    <property type="entry name" value="O-antigen_ligase-rel_domated"/>
</dbReference>
<dbReference type="GO" id="GO:0016020">
    <property type="term" value="C:membrane"/>
    <property type="evidence" value="ECO:0007669"/>
    <property type="project" value="UniProtKB-SubCell"/>
</dbReference>
<organism evidence="7 8">
    <name type="scientific">Chamaesiphon polymorphus CCALA 037</name>
    <dbReference type="NCBI Taxonomy" id="2107692"/>
    <lineage>
        <taxon>Bacteria</taxon>
        <taxon>Bacillati</taxon>
        <taxon>Cyanobacteriota</taxon>
        <taxon>Cyanophyceae</taxon>
        <taxon>Gomontiellales</taxon>
        <taxon>Chamaesiphonaceae</taxon>
        <taxon>Chamaesiphon</taxon>
    </lineage>
</organism>
<feature type="transmembrane region" description="Helical" evidence="5">
    <location>
        <begin position="174"/>
        <end position="191"/>
    </location>
</feature>
<keyword evidence="4 5" id="KW-0472">Membrane</keyword>
<name>A0A2T1GMS6_9CYAN</name>
<feature type="transmembrane region" description="Helical" evidence="5">
    <location>
        <begin position="103"/>
        <end position="120"/>
    </location>
</feature>
<protein>
    <submittedName>
        <fullName evidence="7">Polymerase</fullName>
    </submittedName>
</protein>